<evidence type="ECO:0000256" key="6">
    <source>
        <dbReference type="ARBA" id="ARBA00022989"/>
    </source>
</evidence>
<evidence type="ECO:0000313" key="10">
    <source>
        <dbReference type="Proteomes" id="UP001497392"/>
    </source>
</evidence>
<name>A0ABP1G9C9_9CHLO</name>
<evidence type="ECO:0000256" key="8">
    <source>
        <dbReference type="SAM" id="Phobius"/>
    </source>
</evidence>
<dbReference type="InterPro" id="IPR038770">
    <property type="entry name" value="Na+/solute_symporter_sf"/>
</dbReference>
<feature type="transmembrane region" description="Helical" evidence="8">
    <location>
        <begin position="204"/>
        <end position="227"/>
    </location>
</feature>
<evidence type="ECO:0000256" key="5">
    <source>
        <dbReference type="ARBA" id="ARBA00022692"/>
    </source>
</evidence>
<accession>A0ABP1G9C9</accession>
<dbReference type="PANTHER" id="PTHR43057">
    <property type="entry name" value="ARSENITE EFFLUX TRANSPORTER"/>
    <property type="match status" value="1"/>
</dbReference>
<keyword evidence="4" id="KW-1003">Cell membrane</keyword>
<feature type="transmembrane region" description="Helical" evidence="8">
    <location>
        <begin position="164"/>
        <end position="183"/>
    </location>
</feature>
<keyword evidence="3" id="KW-0813">Transport</keyword>
<comment type="similarity">
    <text evidence="2">Belongs to the arsenical resistance-3 (ACR3) (TC 2.A.59) family.</text>
</comment>
<dbReference type="InterPro" id="IPR002657">
    <property type="entry name" value="BilAc:Na_symport/Acr3"/>
</dbReference>
<organism evidence="9 10">
    <name type="scientific">Coccomyxa viridis</name>
    <dbReference type="NCBI Taxonomy" id="1274662"/>
    <lineage>
        <taxon>Eukaryota</taxon>
        <taxon>Viridiplantae</taxon>
        <taxon>Chlorophyta</taxon>
        <taxon>core chlorophytes</taxon>
        <taxon>Trebouxiophyceae</taxon>
        <taxon>Trebouxiophyceae incertae sedis</taxon>
        <taxon>Coccomyxaceae</taxon>
        <taxon>Coccomyxa</taxon>
    </lineage>
</organism>
<gene>
    <name evidence="9" type="primary">g9492</name>
    <name evidence="9" type="ORF">VP750_LOCUS8549</name>
</gene>
<evidence type="ECO:0000313" key="9">
    <source>
        <dbReference type="EMBL" id="CAL5226643.1"/>
    </source>
</evidence>
<dbReference type="InterPro" id="IPR004706">
    <property type="entry name" value="Arsenical-R_Acr3"/>
</dbReference>
<dbReference type="Pfam" id="PF01758">
    <property type="entry name" value="SBF"/>
    <property type="match status" value="1"/>
</dbReference>
<dbReference type="EMBL" id="CAXHTA020000016">
    <property type="protein sequence ID" value="CAL5226643.1"/>
    <property type="molecule type" value="Genomic_DNA"/>
</dbReference>
<feature type="transmembrane region" description="Helical" evidence="8">
    <location>
        <begin position="133"/>
        <end position="152"/>
    </location>
</feature>
<dbReference type="Gene3D" id="1.20.1530.20">
    <property type="match status" value="2"/>
</dbReference>
<keyword evidence="5 8" id="KW-0812">Transmembrane</keyword>
<comment type="caution">
    <text evidence="9">The sequence shown here is derived from an EMBL/GenBank/DDBJ whole genome shotgun (WGS) entry which is preliminary data.</text>
</comment>
<dbReference type="PANTHER" id="PTHR43057:SF1">
    <property type="entry name" value="ARSENICAL-RESISTANCE PROTEIN 3"/>
    <property type="match status" value="1"/>
</dbReference>
<feature type="transmembrane region" description="Helical" evidence="8">
    <location>
        <begin position="233"/>
        <end position="252"/>
    </location>
</feature>
<feature type="transmembrane region" description="Helical" evidence="8">
    <location>
        <begin position="264"/>
        <end position="286"/>
    </location>
</feature>
<reference evidence="9 10" key="1">
    <citation type="submission" date="2024-06" db="EMBL/GenBank/DDBJ databases">
        <authorList>
            <person name="Kraege A."/>
            <person name="Thomma B."/>
        </authorList>
    </citation>
    <scope>NUCLEOTIDE SEQUENCE [LARGE SCALE GENOMIC DNA]</scope>
</reference>
<evidence type="ECO:0000256" key="2">
    <source>
        <dbReference type="ARBA" id="ARBA00010110"/>
    </source>
</evidence>
<keyword evidence="10" id="KW-1185">Reference proteome</keyword>
<keyword evidence="7 8" id="KW-0472">Membrane</keyword>
<evidence type="ECO:0000256" key="4">
    <source>
        <dbReference type="ARBA" id="ARBA00022475"/>
    </source>
</evidence>
<evidence type="ECO:0000256" key="7">
    <source>
        <dbReference type="ARBA" id="ARBA00023136"/>
    </source>
</evidence>
<keyword evidence="6 8" id="KW-1133">Transmembrane helix</keyword>
<comment type="subcellular location">
    <subcellularLocation>
        <location evidence="1">Cell membrane</location>
        <topology evidence="1">Multi-pass membrane protein</topology>
    </subcellularLocation>
</comment>
<evidence type="ECO:0000256" key="3">
    <source>
        <dbReference type="ARBA" id="ARBA00022448"/>
    </source>
</evidence>
<feature type="transmembrane region" description="Helical" evidence="8">
    <location>
        <begin position="334"/>
        <end position="358"/>
    </location>
</feature>
<proteinExistence type="inferred from homology"/>
<protein>
    <submittedName>
        <fullName evidence="9">G9492 protein</fullName>
    </submittedName>
</protein>
<evidence type="ECO:0000256" key="1">
    <source>
        <dbReference type="ARBA" id="ARBA00004651"/>
    </source>
</evidence>
<dbReference type="Proteomes" id="UP001497392">
    <property type="component" value="Unassembled WGS sequence"/>
</dbReference>
<sequence>MTTLCEVATCPAETPAQELVVVCTGFRQGSNQDLTCRFSNGTTVPAQLDTETQRISCKLPQGMPDETPSFKLFSGKKYIMDCKDGNDCHILHRCSAGGKGGPLEIDANKQVTDGSSDVTAIGLIKSLSFLDRFLALWIVLAMIVGVVCGYFIKGLPQAFSVVDIQGTSLPIAFGLWFMMWPVLSKVRYEMIFKMFKQRSLWFQLTVSLVLNWIVGPLLMTGLAWATLPDLDHYRNGVIMVGLARCIAMVLIWNQLAAGHPEFCAILVAVNSILQIILYAPLALFYLKVVSHQYTGAVGVSYEKAVTQAFTASSNNFELAIAVATAVFGITSPEALAATVGPLIEVPVLLALSYVALWLHKKLKWAK</sequence>